<dbReference type="GO" id="GO:0016491">
    <property type="term" value="F:oxidoreductase activity"/>
    <property type="evidence" value="ECO:0007669"/>
    <property type="project" value="UniProtKB-KW"/>
</dbReference>
<name>W3XAC9_PESFW</name>
<protein>
    <recommendedName>
        <fullName evidence="6">Oxidoreductase</fullName>
    </recommendedName>
</protein>
<feature type="region of interest" description="Disordered" evidence="3">
    <location>
        <begin position="1"/>
        <end position="20"/>
    </location>
</feature>
<proteinExistence type="inferred from homology"/>
<comment type="similarity">
    <text evidence="1">Belongs to the short-chain dehydrogenases/reductases (SDR) family.</text>
</comment>
<organism evidence="4 5">
    <name type="scientific">Pestalotiopsis fici (strain W106-1 / CGMCC3.15140)</name>
    <dbReference type="NCBI Taxonomy" id="1229662"/>
    <lineage>
        <taxon>Eukaryota</taxon>
        <taxon>Fungi</taxon>
        <taxon>Dikarya</taxon>
        <taxon>Ascomycota</taxon>
        <taxon>Pezizomycotina</taxon>
        <taxon>Sordariomycetes</taxon>
        <taxon>Xylariomycetidae</taxon>
        <taxon>Amphisphaeriales</taxon>
        <taxon>Sporocadaceae</taxon>
        <taxon>Pestalotiopsis</taxon>
    </lineage>
</organism>
<dbReference type="eggNOG" id="KOG1208">
    <property type="taxonomic scope" value="Eukaryota"/>
</dbReference>
<keyword evidence="2" id="KW-0560">Oxidoreductase</keyword>
<dbReference type="KEGG" id="pfy:PFICI_04860"/>
<dbReference type="Proteomes" id="UP000030651">
    <property type="component" value="Unassembled WGS sequence"/>
</dbReference>
<evidence type="ECO:0000313" key="4">
    <source>
        <dbReference type="EMBL" id="ETS82984.1"/>
    </source>
</evidence>
<dbReference type="Pfam" id="PF00106">
    <property type="entry name" value="adh_short"/>
    <property type="match status" value="1"/>
</dbReference>
<reference evidence="5" key="1">
    <citation type="journal article" date="2015" name="BMC Genomics">
        <title>Genomic and transcriptomic analysis of the endophytic fungus Pestalotiopsis fici reveals its lifestyle and high potential for synthesis of natural products.</title>
        <authorList>
            <person name="Wang X."/>
            <person name="Zhang X."/>
            <person name="Liu L."/>
            <person name="Xiang M."/>
            <person name="Wang W."/>
            <person name="Sun X."/>
            <person name="Che Y."/>
            <person name="Guo L."/>
            <person name="Liu G."/>
            <person name="Guo L."/>
            <person name="Wang C."/>
            <person name="Yin W.B."/>
            <person name="Stadler M."/>
            <person name="Zhang X."/>
            <person name="Liu X."/>
        </authorList>
    </citation>
    <scope>NUCLEOTIDE SEQUENCE [LARGE SCALE GENOMIC DNA]</scope>
    <source>
        <strain evidence="5">W106-1 / CGMCC3.15140</strain>
    </source>
</reference>
<dbReference type="Gene3D" id="3.40.50.720">
    <property type="entry name" value="NAD(P)-binding Rossmann-like Domain"/>
    <property type="match status" value="1"/>
</dbReference>
<dbReference type="PRINTS" id="PR00081">
    <property type="entry name" value="GDHRDH"/>
</dbReference>
<dbReference type="InterPro" id="IPR036291">
    <property type="entry name" value="NAD(P)-bd_dom_sf"/>
</dbReference>
<sequence>MADRYVAAHKSPKGPGDSRPTALQIIQDEGLEGQWSDKTAFITGCSSGIGVESARALYKTGATLFLTARNVAKAKSALGDVAQSPRVTILELDLESLDSVRSCAKDFLSRSSKLNILICNAGVMMPPEGRTKDGFETQFGTNHLSHFLLINLLLPTLISSTTAQFRSRVVVLASIAHRFGEVNFDNYNFEGNYDAMAAYAASKTANVWCANEIERRFKDQGVHAWSVQPGSVLTDLTRHFSDEAKAGFSSDTYLASITKNPDQGAATSIWAATSSALEGQGGKYLEDCQIIGKWDPKVGQWSPGYGDHTYDEAKAQKLWDLSLKLVNL</sequence>
<evidence type="ECO:0000256" key="1">
    <source>
        <dbReference type="ARBA" id="ARBA00006484"/>
    </source>
</evidence>
<dbReference type="SUPFAM" id="SSF51735">
    <property type="entry name" value="NAD(P)-binding Rossmann-fold domains"/>
    <property type="match status" value="1"/>
</dbReference>
<dbReference type="RefSeq" id="XP_007831632.1">
    <property type="nucleotide sequence ID" value="XM_007833441.1"/>
</dbReference>
<dbReference type="OrthoDB" id="191139at2759"/>
<keyword evidence="5" id="KW-1185">Reference proteome</keyword>
<dbReference type="HOGENOM" id="CLU_010194_44_0_1"/>
<evidence type="ECO:0000256" key="3">
    <source>
        <dbReference type="SAM" id="MobiDB-lite"/>
    </source>
</evidence>
<dbReference type="InParanoid" id="W3XAC9"/>
<dbReference type="PANTHER" id="PTHR24320:SF272">
    <property type="entry name" value="NAD(P)-BINDING ROSSMANN-FOLD SUPERFAMILY PROTEIN"/>
    <property type="match status" value="1"/>
</dbReference>
<dbReference type="AlphaFoldDB" id="W3XAC9"/>
<dbReference type="GeneID" id="19269873"/>
<accession>W3XAC9</accession>
<dbReference type="OMA" id="NPWEGAQ"/>
<dbReference type="PANTHER" id="PTHR24320">
    <property type="entry name" value="RETINOL DEHYDROGENASE"/>
    <property type="match status" value="1"/>
</dbReference>
<gene>
    <name evidence="4" type="ORF">PFICI_04860</name>
</gene>
<evidence type="ECO:0008006" key="6">
    <source>
        <dbReference type="Google" id="ProtNLM"/>
    </source>
</evidence>
<evidence type="ECO:0000313" key="5">
    <source>
        <dbReference type="Proteomes" id="UP000030651"/>
    </source>
</evidence>
<dbReference type="EMBL" id="KI912111">
    <property type="protein sequence ID" value="ETS82984.1"/>
    <property type="molecule type" value="Genomic_DNA"/>
</dbReference>
<evidence type="ECO:0000256" key="2">
    <source>
        <dbReference type="ARBA" id="ARBA00023002"/>
    </source>
</evidence>
<dbReference type="InterPro" id="IPR002347">
    <property type="entry name" value="SDR_fam"/>
</dbReference>